<dbReference type="SUPFAM" id="SSF51316">
    <property type="entry name" value="Mss4-like"/>
    <property type="match status" value="1"/>
</dbReference>
<comment type="function">
    <text evidence="18">Methionine-sulfoxide reductase that specifically reduces methionine (R)-sulfoxide back to methionine. While in many cases, methionine oxidation is the result of random oxidation following oxidative stress, methionine oxidation is also a post-translational modification that takes place on specific residue. Acts as a regulator of actin assembly by reducing methionine (R)-sulfoxide mediated by MICALs (MICAL1, MICAL2 or MICAL3) on actin, thereby promoting filament repolymerization. Plays a role in innate immunity by reducing oxidized actin, leading to actin repolymerization in macrophages.</text>
</comment>
<evidence type="ECO:0000256" key="16">
    <source>
        <dbReference type="ARBA" id="ARBA00040935"/>
    </source>
</evidence>
<keyword evidence="11" id="KW-0391">Immunity</keyword>
<keyword evidence="10" id="KW-0862">Zinc</keyword>
<dbReference type="Proteomes" id="UP000314985">
    <property type="component" value="Chromosome 3"/>
</dbReference>
<dbReference type="Pfam" id="PF01641">
    <property type="entry name" value="SelR"/>
    <property type="match status" value="1"/>
</dbReference>
<evidence type="ECO:0000256" key="17">
    <source>
        <dbReference type="ARBA" id="ARBA00042752"/>
    </source>
</evidence>
<evidence type="ECO:0000256" key="2">
    <source>
        <dbReference type="ARBA" id="ARBA00004123"/>
    </source>
</evidence>
<evidence type="ECO:0000256" key="4">
    <source>
        <dbReference type="ARBA" id="ARBA00007174"/>
    </source>
</evidence>
<dbReference type="GO" id="GO:0033743">
    <property type="term" value="F:peptide-methionine (R)-S-oxide reductase activity"/>
    <property type="evidence" value="ECO:0007669"/>
    <property type="project" value="UniProtKB-EC"/>
</dbReference>
<evidence type="ECO:0000256" key="14">
    <source>
        <dbReference type="ARBA" id="ARBA00023212"/>
    </source>
</evidence>
<dbReference type="EC" id="1.8.4.14" evidence="5"/>
<comment type="catalytic activity">
    <reaction evidence="20">
        <text>[thioredoxin]-disulfide + L-methionine + H2O = L-methionine (R)-S-oxide + [thioredoxin]-dithiol</text>
        <dbReference type="Rhea" id="RHEA:21260"/>
        <dbReference type="Rhea" id="RHEA-COMP:10698"/>
        <dbReference type="Rhea" id="RHEA-COMP:10700"/>
        <dbReference type="ChEBI" id="CHEBI:15377"/>
        <dbReference type="ChEBI" id="CHEBI:29950"/>
        <dbReference type="ChEBI" id="CHEBI:50058"/>
        <dbReference type="ChEBI" id="CHEBI:57844"/>
        <dbReference type="ChEBI" id="CHEBI:58773"/>
        <dbReference type="EC" id="1.8.4.14"/>
    </reaction>
</comment>
<dbReference type="PANTHER" id="PTHR46755">
    <property type="entry name" value="METHIONINE-R-SULFOXIDE REDUCTASE B1"/>
    <property type="match status" value="1"/>
</dbReference>
<dbReference type="InterPro" id="IPR002579">
    <property type="entry name" value="Met_Sox_Rdtase_MsrB_dom"/>
</dbReference>
<evidence type="ECO:0000256" key="10">
    <source>
        <dbReference type="ARBA" id="ARBA00022833"/>
    </source>
</evidence>
<keyword evidence="7" id="KW-0963">Cytoplasm</keyword>
<comment type="subcellular location">
    <subcellularLocation>
        <location evidence="3">Cytoplasm</location>
        <location evidence="3">Cytoskeleton</location>
    </subcellularLocation>
    <subcellularLocation>
        <location evidence="2">Nucleus</location>
    </subcellularLocation>
</comment>
<evidence type="ECO:0000256" key="18">
    <source>
        <dbReference type="ARBA" id="ARBA00046083"/>
    </source>
</evidence>
<dbReference type="AlphaFoldDB" id="A0A4X1VXR1"/>
<dbReference type="PROSITE" id="PS51790">
    <property type="entry name" value="MSRB"/>
    <property type="match status" value="1"/>
</dbReference>
<dbReference type="GO" id="GO:0005856">
    <property type="term" value="C:cytoskeleton"/>
    <property type="evidence" value="ECO:0007669"/>
    <property type="project" value="UniProtKB-SubCell"/>
</dbReference>
<dbReference type="Ensembl" id="ENSSSCT00070055199.1">
    <property type="protein sequence ID" value="ENSSSCP00070046844.1"/>
    <property type="gene ID" value="ENSSSCG00070027534.1"/>
</dbReference>
<evidence type="ECO:0000256" key="7">
    <source>
        <dbReference type="ARBA" id="ARBA00022490"/>
    </source>
</evidence>
<dbReference type="Gene3D" id="2.170.150.20">
    <property type="entry name" value="Peptide methionine sulfoxide reductase"/>
    <property type="match status" value="1"/>
</dbReference>
<comment type="catalytic activity">
    <reaction evidence="19">
        <text>L-methionyl-[protein] + [thioredoxin]-disulfide + H2O = L-methionyl-(R)-S-oxide-[protein] + [thioredoxin]-dithiol</text>
        <dbReference type="Rhea" id="RHEA:24164"/>
        <dbReference type="Rhea" id="RHEA-COMP:10698"/>
        <dbReference type="Rhea" id="RHEA-COMP:10700"/>
        <dbReference type="Rhea" id="RHEA-COMP:12313"/>
        <dbReference type="Rhea" id="RHEA-COMP:12314"/>
        <dbReference type="ChEBI" id="CHEBI:15377"/>
        <dbReference type="ChEBI" id="CHEBI:16044"/>
        <dbReference type="ChEBI" id="CHEBI:29950"/>
        <dbReference type="ChEBI" id="CHEBI:45764"/>
        <dbReference type="ChEBI" id="CHEBI:50058"/>
        <dbReference type="EC" id="1.8.4.12"/>
    </reaction>
</comment>
<evidence type="ECO:0000256" key="5">
    <source>
        <dbReference type="ARBA" id="ARBA00012498"/>
    </source>
</evidence>
<evidence type="ECO:0000256" key="3">
    <source>
        <dbReference type="ARBA" id="ARBA00004245"/>
    </source>
</evidence>
<evidence type="ECO:0000313" key="22">
    <source>
        <dbReference type="Ensembl" id="ENSSSCP00070046844.1"/>
    </source>
</evidence>
<keyword evidence="8" id="KW-0399">Innate immunity</keyword>
<evidence type="ECO:0000256" key="20">
    <source>
        <dbReference type="ARBA" id="ARBA00049261"/>
    </source>
</evidence>
<feature type="domain" description="MsrB" evidence="21">
    <location>
        <begin position="1"/>
        <end position="65"/>
    </location>
</feature>
<evidence type="ECO:0000256" key="8">
    <source>
        <dbReference type="ARBA" id="ARBA00022588"/>
    </source>
</evidence>
<reference evidence="22" key="2">
    <citation type="submission" date="2025-08" db="UniProtKB">
        <authorList>
            <consortium name="Ensembl"/>
        </authorList>
    </citation>
    <scope>IDENTIFICATION</scope>
</reference>
<proteinExistence type="inferred from homology"/>
<keyword evidence="13" id="KW-0560">Oxidoreductase</keyword>
<keyword evidence="9" id="KW-0479">Metal-binding</keyword>
<comment type="similarity">
    <text evidence="4">Belongs to the MsrB Met sulfoxide reductase family.</text>
</comment>
<evidence type="ECO:0000256" key="19">
    <source>
        <dbReference type="ARBA" id="ARBA00048488"/>
    </source>
</evidence>
<dbReference type="GO" id="GO:0046872">
    <property type="term" value="F:metal ion binding"/>
    <property type="evidence" value="ECO:0007669"/>
    <property type="project" value="UniProtKB-KW"/>
</dbReference>
<comment type="cofactor">
    <cofactor evidence="1">
        <name>Zn(2+)</name>
        <dbReference type="ChEBI" id="CHEBI:29105"/>
    </cofactor>
</comment>
<keyword evidence="12" id="KW-0712">Selenocysteine</keyword>
<evidence type="ECO:0000256" key="6">
    <source>
        <dbReference type="ARBA" id="ARBA00012499"/>
    </source>
</evidence>
<evidence type="ECO:0000256" key="13">
    <source>
        <dbReference type="ARBA" id="ARBA00023002"/>
    </source>
</evidence>
<sequence>MSFCSFFGGEVFQNHFEPGVYVCAKCGYELFSSHSKYAHSSPWPAFTETIHADSVAKRPEHNRPGALKVGGSSRGPVGWPPSPAAPQQLSVCSGPLASAGQLPPQTIGRVWGLVGTGHRTGIGVGSGMESASHASRYLGRWMWGGHHLLVAAGRPLLRVFCGQKLTRLARGLPRCPVADVATDWAMSS</sequence>
<reference evidence="22 23" key="1">
    <citation type="submission" date="2017-08" db="EMBL/GenBank/DDBJ databases">
        <title>USMARCv1.0.</title>
        <authorList>
            <person name="Hannum G.I."/>
            <person name="Koren S."/>
            <person name="Schroeder S.G."/>
            <person name="Chin S.C."/>
            <person name="Nonneman D.J."/>
            <person name="Becker S.A."/>
            <person name="Rosen B.D."/>
            <person name="Bickhart D.M."/>
            <person name="Putnam N.H."/>
            <person name="Green R.E."/>
            <person name="Tuggle C.K."/>
            <person name="Liu H."/>
            <person name="Rohrer G.A."/>
            <person name="Warr A."/>
            <person name="Hall R."/>
            <person name="Kim K."/>
            <person name="Hume D.A."/>
            <person name="Talbot R."/>
            <person name="Chow W."/>
            <person name="Howe K."/>
            <person name="Schwartz A.S."/>
            <person name="Watson M."/>
            <person name="Archibald A.L."/>
            <person name="Phillippy A.M."/>
            <person name="Smith T.P.L."/>
        </authorList>
    </citation>
    <scope>NUCLEOTIDE SEQUENCE [LARGE SCALE GENOMIC DNA]</scope>
</reference>
<protein>
    <recommendedName>
        <fullName evidence="16">Methionine-R-sulfoxide reductase B1</fullName>
        <ecNumber evidence="6">1.8.4.12</ecNumber>
        <ecNumber evidence="5">1.8.4.14</ecNumber>
    </recommendedName>
    <alternativeName>
        <fullName evidence="17">Selenoprotein X</fullName>
    </alternativeName>
</protein>
<dbReference type="EC" id="1.8.4.12" evidence="6"/>
<evidence type="ECO:0000256" key="11">
    <source>
        <dbReference type="ARBA" id="ARBA00022859"/>
    </source>
</evidence>
<dbReference type="GO" id="GO:0005634">
    <property type="term" value="C:nucleus"/>
    <property type="evidence" value="ECO:0007669"/>
    <property type="project" value="UniProtKB-SubCell"/>
</dbReference>
<dbReference type="InterPro" id="IPR011057">
    <property type="entry name" value="Mss4-like_sf"/>
</dbReference>
<dbReference type="GO" id="GO:0045087">
    <property type="term" value="P:innate immune response"/>
    <property type="evidence" value="ECO:0007669"/>
    <property type="project" value="UniProtKB-KW"/>
</dbReference>
<accession>A0A4X1VXR1</accession>
<evidence type="ECO:0000256" key="1">
    <source>
        <dbReference type="ARBA" id="ARBA00001947"/>
    </source>
</evidence>
<keyword evidence="15" id="KW-0539">Nucleus</keyword>
<evidence type="ECO:0000313" key="23">
    <source>
        <dbReference type="Proteomes" id="UP000314985"/>
    </source>
</evidence>
<evidence type="ECO:0000256" key="9">
    <source>
        <dbReference type="ARBA" id="ARBA00022723"/>
    </source>
</evidence>
<evidence type="ECO:0000256" key="12">
    <source>
        <dbReference type="ARBA" id="ARBA00022933"/>
    </source>
</evidence>
<keyword evidence="14" id="KW-0206">Cytoskeleton</keyword>
<dbReference type="PANTHER" id="PTHR46755:SF5">
    <property type="entry name" value="METHIONINE-R-SULFOXIDE REDUCTASE B1"/>
    <property type="match status" value="1"/>
</dbReference>
<evidence type="ECO:0000256" key="15">
    <source>
        <dbReference type="ARBA" id="ARBA00023242"/>
    </source>
</evidence>
<evidence type="ECO:0000259" key="21">
    <source>
        <dbReference type="PROSITE" id="PS51790"/>
    </source>
</evidence>
<dbReference type="InterPro" id="IPR052150">
    <property type="entry name" value="MsrB_Met_sulfoxide_reductase"/>
</dbReference>
<name>A0A4X1VXR1_PIG</name>
<dbReference type="GO" id="GO:0033745">
    <property type="term" value="F:L-methionine-(R)-S-oxide reductase activity"/>
    <property type="evidence" value="ECO:0007669"/>
    <property type="project" value="UniProtKB-EC"/>
</dbReference>
<organism evidence="22 23">
    <name type="scientific">Sus scrofa</name>
    <name type="common">Pig</name>
    <dbReference type="NCBI Taxonomy" id="9823"/>
    <lineage>
        <taxon>Eukaryota</taxon>
        <taxon>Metazoa</taxon>
        <taxon>Chordata</taxon>
        <taxon>Craniata</taxon>
        <taxon>Vertebrata</taxon>
        <taxon>Euteleostomi</taxon>
        <taxon>Mammalia</taxon>
        <taxon>Eutheria</taxon>
        <taxon>Laurasiatheria</taxon>
        <taxon>Artiodactyla</taxon>
        <taxon>Suina</taxon>
        <taxon>Suidae</taxon>
        <taxon>Sus</taxon>
    </lineage>
</organism>